<evidence type="ECO:0000313" key="2">
    <source>
        <dbReference type="EMBL" id="KAF0702709.1"/>
    </source>
</evidence>
<dbReference type="Pfam" id="PF12776">
    <property type="entry name" value="Myb_DNA-bind_3"/>
    <property type="match status" value="1"/>
</dbReference>
<sequence>MDDGRASWDDEKDFTWMKEMIHQVHVLGKRANSGFKREAWHAATTKLNSDHAVSYTKEQVEKRRDEEAIRAGFTDYEDVRYWARGGNVPVHLLGWVVGARG</sequence>
<dbReference type="EMBL" id="VJMI01021035">
    <property type="protein sequence ID" value="KAF0702709.1"/>
    <property type="molecule type" value="Genomic_DNA"/>
</dbReference>
<dbReference type="VEuPathDB" id="FungiDB:H257_17833"/>
<dbReference type="Proteomes" id="UP000469452">
    <property type="component" value="Unassembled WGS sequence"/>
</dbReference>
<name>A0A6A4YV24_APHAT</name>
<reference evidence="2 3" key="1">
    <citation type="submission" date="2019-06" db="EMBL/GenBank/DDBJ databases">
        <title>Genomics analysis of Aphanomyces spp. identifies a new class of oomycete effector associated with host adaptation.</title>
        <authorList>
            <person name="Gaulin E."/>
        </authorList>
    </citation>
    <scope>NUCLEOTIDE SEQUENCE [LARGE SCALE GENOMIC DNA]</scope>
    <source>
        <strain evidence="2 3">E</strain>
    </source>
</reference>
<evidence type="ECO:0000313" key="3">
    <source>
        <dbReference type="Proteomes" id="UP000469452"/>
    </source>
</evidence>
<dbReference type="AlphaFoldDB" id="A0A6A4YV24"/>
<organism evidence="2 3">
    <name type="scientific">Aphanomyces astaci</name>
    <name type="common">Crayfish plague agent</name>
    <dbReference type="NCBI Taxonomy" id="112090"/>
    <lineage>
        <taxon>Eukaryota</taxon>
        <taxon>Sar</taxon>
        <taxon>Stramenopiles</taxon>
        <taxon>Oomycota</taxon>
        <taxon>Saprolegniomycetes</taxon>
        <taxon>Saprolegniales</taxon>
        <taxon>Verrucalvaceae</taxon>
        <taxon>Aphanomyces</taxon>
    </lineage>
</organism>
<protein>
    <recommendedName>
        <fullName evidence="1">Myb/SANT-like domain-containing protein</fullName>
    </recommendedName>
</protein>
<comment type="caution">
    <text evidence="2">The sequence shown here is derived from an EMBL/GenBank/DDBJ whole genome shotgun (WGS) entry which is preliminary data.</text>
</comment>
<proteinExistence type="predicted"/>
<feature type="domain" description="Myb/SANT-like" evidence="1">
    <location>
        <begin position="8"/>
        <end position="66"/>
    </location>
</feature>
<gene>
    <name evidence="2" type="ORF">AaE_015765</name>
</gene>
<dbReference type="InterPro" id="IPR024752">
    <property type="entry name" value="Myb/SANT-like_dom"/>
</dbReference>
<accession>A0A6A4YV24</accession>
<evidence type="ECO:0000259" key="1">
    <source>
        <dbReference type="Pfam" id="PF12776"/>
    </source>
</evidence>